<dbReference type="OrthoDB" id="2015280at2759"/>
<evidence type="ECO:0000313" key="8">
    <source>
        <dbReference type="Proteomes" id="UP000245207"/>
    </source>
</evidence>
<dbReference type="EC" id="3.1.1.-" evidence="6"/>
<dbReference type="PANTHER" id="PTHR21562:SF119">
    <property type="entry name" value="PECTIN ACETYLESTERASE"/>
    <property type="match status" value="1"/>
</dbReference>
<dbReference type="Pfam" id="PF03283">
    <property type="entry name" value="PAE"/>
    <property type="match status" value="1"/>
</dbReference>
<reference evidence="7 8" key="1">
    <citation type="journal article" date="2018" name="Mol. Plant">
        <title>The genome of Artemisia annua provides insight into the evolution of Asteraceae family and artemisinin biosynthesis.</title>
        <authorList>
            <person name="Shen Q."/>
            <person name="Zhang L."/>
            <person name="Liao Z."/>
            <person name="Wang S."/>
            <person name="Yan T."/>
            <person name="Shi P."/>
            <person name="Liu M."/>
            <person name="Fu X."/>
            <person name="Pan Q."/>
            <person name="Wang Y."/>
            <person name="Lv Z."/>
            <person name="Lu X."/>
            <person name="Zhang F."/>
            <person name="Jiang W."/>
            <person name="Ma Y."/>
            <person name="Chen M."/>
            <person name="Hao X."/>
            <person name="Li L."/>
            <person name="Tang Y."/>
            <person name="Lv G."/>
            <person name="Zhou Y."/>
            <person name="Sun X."/>
            <person name="Brodelius P.E."/>
            <person name="Rose J.K.C."/>
            <person name="Tang K."/>
        </authorList>
    </citation>
    <scope>NUCLEOTIDE SEQUENCE [LARGE SCALE GENOMIC DNA]</scope>
    <source>
        <strain evidence="8">cv. Huhao1</strain>
        <tissue evidence="7">Leaf</tissue>
    </source>
</reference>
<dbReference type="GO" id="GO:0009505">
    <property type="term" value="C:plant-type cell wall"/>
    <property type="evidence" value="ECO:0007669"/>
    <property type="project" value="TreeGrafter"/>
</dbReference>
<evidence type="ECO:0000256" key="3">
    <source>
        <dbReference type="ARBA" id="ARBA00005784"/>
    </source>
</evidence>
<organism evidence="7 8">
    <name type="scientific">Artemisia annua</name>
    <name type="common">Sweet wormwood</name>
    <dbReference type="NCBI Taxonomy" id="35608"/>
    <lineage>
        <taxon>Eukaryota</taxon>
        <taxon>Viridiplantae</taxon>
        <taxon>Streptophyta</taxon>
        <taxon>Embryophyta</taxon>
        <taxon>Tracheophyta</taxon>
        <taxon>Spermatophyta</taxon>
        <taxon>Magnoliopsida</taxon>
        <taxon>eudicotyledons</taxon>
        <taxon>Gunneridae</taxon>
        <taxon>Pentapetalae</taxon>
        <taxon>asterids</taxon>
        <taxon>campanulids</taxon>
        <taxon>Asterales</taxon>
        <taxon>Asteraceae</taxon>
        <taxon>Asteroideae</taxon>
        <taxon>Anthemideae</taxon>
        <taxon>Artemisiinae</taxon>
        <taxon>Artemisia</taxon>
    </lineage>
</organism>
<dbReference type="AlphaFoldDB" id="A0A2U1QLL7"/>
<evidence type="ECO:0000256" key="6">
    <source>
        <dbReference type="RuleBase" id="RU363114"/>
    </source>
</evidence>
<proteinExistence type="inferred from homology"/>
<name>A0A2U1QLL7_ARTAN</name>
<evidence type="ECO:0000256" key="2">
    <source>
        <dbReference type="ARBA" id="ARBA00004191"/>
    </source>
</evidence>
<sequence>MVISRPKELPKCIVIVCITMFLLIGSSEGGISVIESAVDKGAVCLDGSPPAYQLDKGSGDGANNWLVHIQGGGWCHSVEDCVYRKTMANGLGSSKLMPELYFSGILSNQEDQNPYFHNWNRVIMRYCDGSSFTGDVEEVDSTNNLYFRGARVFNAILDELMGLGMDNAKNAVLSGCSAGGLAAILNCDKFRGYFPSSTRVKCVPDGGYFAHAKDVSGEYHFEQYYDKVVTLHGSANHLPSGCTSSMKPSLCFFPQYAIQYIKTPVFVMNSAYDTWQVSNILASYEADPNGEYTACKNDLNQCSSTQLQRLEEFRSDFLGTLSPVSNSTSRGMFINTCWTHCQSETQSAWYGNPTSKLDDKTIADGVGEWYFDDSEVKKVDTEHVLPHYC</sequence>
<keyword evidence="6" id="KW-0378">Hydrolase</keyword>
<comment type="function">
    <text evidence="1 6">Hydrolyzes acetyl esters in homogalacturonan regions of pectin. In type I primary cell wall, galacturonic acid residues of pectin can be acetylated at the O-2 and O-3 positions. Decreasing the degree of acetylation of pectin gels in vitro alters their physical properties.</text>
</comment>
<dbReference type="GO" id="GO:0052793">
    <property type="term" value="F:pectin acetylesterase activity"/>
    <property type="evidence" value="ECO:0007669"/>
    <property type="project" value="TreeGrafter"/>
</dbReference>
<comment type="similarity">
    <text evidence="3 6">Belongs to the pectinacetylesterase family.</text>
</comment>
<dbReference type="InterPro" id="IPR029058">
    <property type="entry name" value="AB_hydrolase_fold"/>
</dbReference>
<gene>
    <name evidence="7" type="ORF">CTI12_AA004810</name>
</gene>
<dbReference type="Proteomes" id="UP000245207">
    <property type="component" value="Unassembled WGS sequence"/>
</dbReference>
<keyword evidence="5 6" id="KW-0961">Cell wall biogenesis/degradation</keyword>
<evidence type="ECO:0000256" key="5">
    <source>
        <dbReference type="ARBA" id="ARBA00023316"/>
    </source>
</evidence>
<dbReference type="InterPro" id="IPR004963">
    <property type="entry name" value="PAE/NOTUM"/>
</dbReference>
<dbReference type="STRING" id="35608.A0A2U1QLL7"/>
<dbReference type="GO" id="GO:0071555">
    <property type="term" value="P:cell wall organization"/>
    <property type="evidence" value="ECO:0007669"/>
    <property type="project" value="UniProtKB-KW"/>
</dbReference>
<protein>
    <recommendedName>
        <fullName evidence="6">Pectin acetylesterase</fullName>
        <ecNumber evidence="6">3.1.1.-</ecNumber>
    </recommendedName>
</protein>
<accession>A0A2U1QLL7</accession>
<keyword evidence="4 6" id="KW-0134">Cell wall</keyword>
<comment type="caution">
    <text evidence="7">The sequence shown here is derived from an EMBL/GenBank/DDBJ whole genome shotgun (WGS) entry which is preliminary data.</text>
</comment>
<dbReference type="SUPFAM" id="SSF53474">
    <property type="entry name" value="alpha/beta-Hydrolases"/>
    <property type="match status" value="1"/>
</dbReference>
<evidence type="ECO:0000256" key="1">
    <source>
        <dbReference type="ARBA" id="ARBA00003534"/>
    </source>
</evidence>
<dbReference type="EMBL" id="PKPP01000044">
    <property type="protein sequence ID" value="PWA98882.1"/>
    <property type="molecule type" value="Genomic_DNA"/>
</dbReference>
<dbReference type="PANTHER" id="PTHR21562">
    <property type="entry name" value="NOTUM-RELATED"/>
    <property type="match status" value="1"/>
</dbReference>
<comment type="subcellular location">
    <subcellularLocation>
        <location evidence="2 6">Secreted</location>
        <location evidence="2 6">Cell wall</location>
    </subcellularLocation>
</comment>
<evidence type="ECO:0000256" key="4">
    <source>
        <dbReference type="ARBA" id="ARBA00022512"/>
    </source>
</evidence>
<feature type="signal peptide" evidence="6">
    <location>
        <begin position="1"/>
        <end position="29"/>
    </location>
</feature>
<keyword evidence="8" id="KW-1185">Reference proteome</keyword>
<feature type="chain" id="PRO_5015372506" description="Pectin acetylesterase" evidence="6">
    <location>
        <begin position="30"/>
        <end position="389"/>
    </location>
</feature>
<evidence type="ECO:0000313" key="7">
    <source>
        <dbReference type="EMBL" id="PWA98882.1"/>
    </source>
</evidence>
<keyword evidence="6" id="KW-0964">Secreted</keyword>
<keyword evidence="6" id="KW-0732">Signal</keyword>